<dbReference type="Proteomes" id="UP001148838">
    <property type="component" value="Unassembled WGS sequence"/>
</dbReference>
<evidence type="ECO:0000313" key="2">
    <source>
        <dbReference type="Proteomes" id="UP001148838"/>
    </source>
</evidence>
<evidence type="ECO:0000313" key="1">
    <source>
        <dbReference type="EMBL" id="KAJ4430948.1"/>
    </source>
</evidence>
<sequence>MQIHLLVGGYVQIVLLVLQDIARLSNINVSSLFARFEKYSQTKLLVIQAFLSPLIPPFSSSSPSIPQIVMDLYLDGIEIAMFANRYEFAYENMLQIIELFRITFQHNVRCIYTTHATRALQGRDLSGEDRRRRFSFDNLRDYIVVYCNTSNSINDDKLDLFRGVMIQVLISSIRRYLRVYGGI</sequence>
<dbReference type="EMBL" id="JAJSOF020000031">
    <property type="protein sequence ID" value="KAJ4430948.1"/>
    <property type="molecule type" value="Genomic_DNA"/>
</dbReference>
<gene>
    <name evidence="1" type="ORF">ANN_19541</name>
</gene>
<proteinExistence type="predicted"/>
<accession>A0ABQ8SA76</accession>
<comment type="caution">
    <text evidence="1">The sequence shown here is derived from an EMBL/GenBank/DDBJ whole genome shotgun (WGS) entry which is preliminary data.</text>
</comment>
<name>A0ABQ8SA76_PERAM</name>
<organism evidence="1 2">
    <name type="scientific">Periplaneta americana</name>
    <name type="common">American cockroach</name>
    <name type="synonym">Blatta americana</name>
    <dbReference type="NCBI Taxonomy" id="6978"/>
    <lineage>
        <taxon>Eukaryota</taxon>
        <taxon>Metazoa</taxon>
        <taxon>Ecdysozoa</taxon>
        <taxon>Arthropoda</taxon>
        <taxon>Hexapoda</taxon>
        <taxon>Insecta</taxon>
        <taxon>Pterygota</taxon>
        <taxon>Neoptera</taxon>
        <taxon>Polyneoptera</taxon>
        <taxon>Dictyoptera</taxon>
        <taxon>Blattodea</taxon>
        <taxon>Blattoidea</taxon>
        <taxon>Blattidae</taxon>
        <taxon>Blattinae</taxon>
        <taxon>Periplaneta</taxon>
    </lineage>
</organism>
<reference evidence="1 2" key="1">
    <citation type="journal article" date="2022" name="Allergy">
        <title>Genome assembly and annotation of Periplaneta americana reveal a comprehensive cockroach allergen profile.</title>
        <authorList>
            <person name="Wang L."/>
            <person name="Xiong Q."/>
            <person name="Saelim N."/>
            <person name="Wang L."/>
            <person name="Nong W."/>
            <person name="Wan A.T."/>
            <person name="Shi M."/>
            <person name="Liu X."/>
            <person name="Cao Q."/>
            <person name="Hui J.H.L."/>
            <person name="Sookrung N."/>
            <person name="Leung T.F."/>
            <person name="Tungtrongchitr A."/>
            <person name="Tsui S.K.W."/>
        </authorList>
    </citation>
    <scope>NUCLEOTIDE SEQUENCE [LARGE SCALE GENOMIC DNA]</scope>
    <source>
        <strain evidence="1">PWHHKU_190912</strain>
    </source>
</reference>
<protein>
    <submittedName>
        <fullName evidence="1">Uncharacterized protein</fullName>
    </submittedName>
</protein>
<keyword evidence="2" id="KW-1185">Reference proteome</keyword>